<feature type="transmembrane region" description="Helical" evidence="1">
    <location>
        <begin position="76"/>
        <end position="93"/>
    </location>
</feature>
<keyword evidence="1" id="KW-0812">Transmembrane</keyword>
<accession>A0A0R1QY48</accession>
<sequence>MHKYDNKTITYQRRIAMSFWSIGYIVIFIIALSVTIWFRTKITIKAAPRWFWRWFYLVAAAMVAAVTYFTANDFDGLVSGGFIAAMFLVFALWQRGLTQDSVINGLGSVRQYRVLTAIQLQPLDDGCLLAAMVGSVAVVRLKFDRPVDDIAKFLRQKMDPKRVVIVS</sequence>
<feature type="transmembrane region" description="Helical" evidence="1">
    <location>
        <begin position="15"/>
        <end position="38"/>
    </location>
</feature>
<keyword evidence="1" id="KW-0472">Membrane</keyword>
<dbReference type="Proteomes" id="UP000051790">
    <property type="component" value="Unassembled WGS sequence"/>
</dbReference>
<proteinExistence type="predicted"/>
<dbReference type="AlphaFoldDB" id="A0A0R1QY48"/>
<protein>
    <submittedName>
        <fullName evidence="2">Uncharacterized protein</fullName>
    </submittedName>
</protein>
<evidence type="ECO:0000256" key="1">
    <source>
        <dbReference type="SAM" id="Phobius"/>
    </source>
</evidence>
<evidence type="ECO:0000313" key="3">
    <source>
        <dbReference type="Proteomes" id="UP000051790"/>
    </source>
</evidence>
<gene>
    <name evidence="2" type="ORF">FD01_GL000536</name>
</gene>
<reference evidence="2 3" key="1">
    <citation type="journal article" date="2015" name="Genome Announc.">
        <title>Expanding the biotechnology potential of lactobacilli through comparative genomics of 213 strains and associated genera.</title>
        <authorList>
            <person name="Sun Z."/>
            <person name="Harris H.M."/>
            <person name="McCann A."/>
            <person name="Guo C."/>
            <person name="Argimon S."/>
            <person name="Zhang W."/>
            <person name="Yang X."/>
            <person name="Jeffery I.B."/>
            <person name="Cooney J.C."/>
            <person name="Kagawa T.F."/>
            <person name="Liu W."/>
            <person name="Song Y."/>
            <person name="Salvetti E."/>
            <person name="Wrobel A."/>
            <person name="Rasinkangas P."/>
            <person name="Parkhill J."/>
            <person name="Rea M.C."/>
            <person name="O'Sullivan O."/>
            <person name="Ritari J."/>
            <person name="Douillard F.P."/>
            <person name="Paul Ross R."/>
            <person name="Yang R."/>
            <person name="Briner A.E."/>
            <person name="Felis G.E."/>
            <person name="de Vos W.M."/>
            <person name="Barrangou R."/>
            <person name="Klaenhammer T.R."/>
            <person name="Caufield P.W."/>
            <person name="Cui Y."/>
            <person name="Zhang H."/>
            <person name="O'Toole P.W."/>
        </authorList>
    </citation>
    <scope>NUCLEOTIDE SEQUENCE [LARGE SCALE GENOMIC DNA]</scope>
    <source>
        <strain evidence="2 3">DSM 13343</strain>
    </source>
</reference>
<dbReference type="PATRIC" id="fig|1423769.4.peg.570"/>
<feature type="transmembrane region" description="Helical" evidence="1">
    <location>
        <begin position="50"/>
        <end position="70"/>
    </location>
</feature>
<keyword evidence="3" id="KW-1185">Reference proteome</keyword>
<evidence type="ECO:0000313" key="2">
    <source>
        <dbReference type="EMBL" id="KRL46083.1"/>
    </source>
</evidence>
<keyword evidence="1" id="KW-1133">Transmembrane helix</keyword>
<organism evidence="2 3">
    <name type="scientific">Lacticaseibacillus manihotivorans DSM 13343 = JCM 12514</name>
    <dbReference type="NCBI Taxonomy" id="1423769"/>
    <lineage>
        <taxon>Bacteria</taxon>
        <taxon>Bacillati</taxon>
        <taxon>Bacillota</taxon>
        <taxon>Bacilli</taxon>
        <taxon>Lactobacillales</taxon>
        <taxon>Lactobacillaceae</taxon>
        <taxon>Lacticaseibacillus</taxon>
    </lineage>
</organism>
<dbReference type="EMBL" id="AZEU01000114">
    <property type="protein sequence ID" value="KRL46083.1"/>
    <property type="molecule type" value="Genomic_DNA"/>
</dbReference>
<comment type="caution">
    <text evidence="2">The sequence shown here is derived from an EMBL/GenBank/DDBJ whole genome shotgun (WGS) entry which is preliminary data.</text>
</comment>
<name>A0A0R1QY48_9LACO</name>